<evidence type="ECO:0000313" key="2">
    <source>
        <dbReference type="EMBL" id="QCD85405.1"/>
    </source>
</evidence>
<evidence type="ECO:0000313" key="3">
    <source>
        <dbReference type="Proteomes" id="UP000501690"/>
    </source>
</evidence>
<gene>
    <name evidence="2" type="ORF">DEO72_LG2g5765</name>
</gene>
<proteinExistence type="predicted"/>
<sequence>MGMHSVFYYILILLALIASFSSTQVIAEFEIKRKLGPLPVPPPPPKFARGPASGCTGCIENGN</sequence>
<feature type="signal peptide" evidence="1">
    <location>
        <begin position="1"/>
        <end position="22"/>
    </location>
</feature>
<accession>A0A4D6LAM0</accession>
<evidence type="ECO:0000256" key="1">
    <source>
        <dbReference type="SAM" id="SignalP"/>
    </source>
</evidence>
<dbReference type="Proteomes" id="UP000501690">
    <property type="component" value="Linkage Group LG2"/>
</dbReference>
<keyword evidence="1" id="KW-0732">Signal</keyword>
<feature type="chain" id="PRO_5020032298" description="Transmembrane protein" evidence="1">
    <location>
        <begin position="23"/>
        <end position="63"/>
    </location>
</feature>
<name>A0A4D6LAM0_VIGUN</name>
<protein>
    <recommendedName>
        <fullName evidence="4">Transmembrane protein</fullName>
    </recommendedName>
</protein>
<dbReference type="AlphaFoldDB" id="A0A4D6LAM0"/>
<reference evidence="2 3" key="1">
    <citation type="submission" date="2019-04" db="EMBL/GenBank/DDBJ databases">
        <title>An improved genome assembly and genetic linkage map for asparagus bean, Vigna unguiculata ssp. sesquipedialis.</title>
        <authorList>
            <person name="Xia Q."/>
            <person name="Zhang R."/>
            <person name="Dong Y."/>
        </authorList>
    </citation>
    <scope>NUCLEOTIDE SEQUENCE [LARGE SCALE GENOMIC DNA]</scope>
    <source>
        <tissue evidence="2">Leaf</tissue>
    </source>
</reference>
<organism evidence="2 3">
    <name type="scientific">Vigna unguiculata</name>
    <name type="common">Cowpea</name>
    <dbReference type="NCBI Taxonomy" id="3917"/>
    <lineage>
        <taxon>Eukaryota</taxon>
        <taxon>Viridiplantae</taxon>
        <taxon>Streptophyta</taxon>
        <taxon>Embryophyta</taxon>
        <taxon>Tracheophyta</taxon>
        <taxon>Spermatophyta</taxon>
        <taxon>Magnoliopsida</taxon>
        <taxon>eudicotyledons</taxon>
        <taxon>Gunneridae</taxon>
        <taxon>Pentapetalae</taxon>
        <taxon>rosids</taxon>
        <taxon>fabids</taxon>
        <taxon>Fabales</taxon>
        <taxon>Fabaceae</taxon>
        <taxon>Papilionoideae</taxon>
        <taxon>50 kb inversion clade</taxon>
        <taxon>NPAAA clade</taxon>
        <taxon>indigoferoid/millettioid clade</taxon>
        <taxon>Phaseoleae</taxon>
        <taxon>Vigna</taxon>
    </lineage>
</organism>
<keyword evidence="3" id="KW-1185">Reference proteome</keyword>
<evidence type="ECO:0008006" key="4">
    <source>
        <dbReference type="Google" id="ProtNLM"/>
    </source>
</evidence>
<dbReference type="EMBL" id="CP039346">
    <property type="protein sequence ID" value="QCD85405.1"/>
    <property type="molecule type" value="Genomic_DNA"/>
</dbReference>